<dbReference type="Proteomes" id="UP000480178">
    <property type="component" value="Chromosome"/>
</dbReference>
<dbReference type="KEGG" id="rhoz:GXP67_12300"/>
<proteinExistence type="predicted"/>
<gene>
    <name evidence="1" type="ORF">GXP67_12300</name>
</gene>
<sequence>MNTFLVERLTFATIHELPYSWENKDYLALLNQIGYDKPEEIPDAELQAMCLMSLTDVEPVEAAQVIIGYLFAGQLSEGQIKNLSHQMLTEKLWEEYPELSLHEGFFKATQLLYTAYNGKFPGAEAVAFQLKLTAEENASLFLFESNPEPPLLRLIAQGMPDRALLNRLFSEKLAGNSFEEAKHIIWRLHTIEKDNNYIIFEIVSSAYWLEDFKYADSYVAQTQPDIVDEEKN</sequence>
<evidence type="ECO:0000313" key="2">
    <source>
        <dbReference type="Proteomes" id="UP000480178"/>
    </source>
</evidence>
<dbReference type="AlphaFoldDB" id="A0A6C0GHD4"/>
<accession>A0A6C0GHD4</accession>
<dbReference type="RefSeq" id="WP_162443391.1">
    <property type="nucleotide sequence ID" value="NZ_CP048222.1"/>
</dbReference>
<evidence type="ECO:0000313" key="1">
    <source>
        <dbReference type="EMBL" id="QHT67359.1"/>
    </source>
</evidence>
<keyword evidence="2" id="KW-1185">Reference proteome</keyword>
<name>A0A6C0GHD4_9BACT</name>
<protein>
    <submittedName>
        <fullName evidence="1">Uncharacterized protein</fullName>
    </submittedName>
</protein>
<dbReference type="EMBL" id="CP048222">
    <property type="protein sequence ID" value="QHT67359.1"/>
    <property type="molecule type" value="Genomic_DNA"/>
</dbReference>
<organism evidence="1 2">
    <name type="scientific">Rhodocytophaga rosea</name>
    <dbReference type="NCBI Taxonomy" id="2704465"/>
    <lineage>
        <taxon>Bacteria</taxon>
        <taxon>Pseudomonadati</taxon>
        <taxon>Bacteroidota</taxon>
        <taxon>Cytophagia</taxon>
        <taxon>Cytophagales</taxon>
        <taxon>Rhodocytophagaceae</taxon>
        <taxon>Rhodocytophaga</taxon>
    </lineage>
</organism>
<reference evidence="1 2" key="1">
    <citation type="submission" date="2020-01" db="EMBL/GenBank/DDBJ databases">
        <authorList>
            <person name="Kim M.K."/>
        </authorList>
    </citation>
    <scope>NUCLEOTIDE SEQUENCE [LARGE SCALE GENOMIC DNA]</scope>
    <source>
        <strain evidence="1 2">172606-1</strain>
    </source>
</reference>